<dbReference type="SUPFAM" id="SSF51445">
    <property type="entry name" value="(Trans)glycosidases"/>
    <property type="match status" value="1"/>
</dbReference>
<evidence type="ECO:0000256" key="5">
    <source>
        <dbReference type="ARBA" id="ARBA00023295"/>
    </source>
</evidence>
<dbReference type="AlphaFoldDB" id="A0A6S6QWV6"/>
<evidence type="ECO:0000256" key="7">
    <source>
        <dbReference type="RuleBase" id="RU361153"/>
    </source>
</evidence>
<dbReference type="GO" id="GO:0005576">
    <property type="term" value="C:extracellular region"/>
    <property type="evidence" value="ECO:0007669"/>
    <property type="project" value="TreeGrafter"/>
</dbReference>
<evidence type="ECO:0000256" key="3">
    <source>
        <dbReference type="ARBA" id="ARBA00023001"/>
    </source>
</evidence>
<comment type="similarity">
    <text evidence="1 7">Belongs to the glycosyl hydrolase 5 (cellulase A) family.</text>
</comment>
<keyword evidence="2 7" id="KW-0378">Hydrolase</keyword>
<evidence type="ECO:0000256" key="4">
    <source>
        <dbReference type="ARBA" id="ARBA00023277"/>
    </source>
</evidence>
<keyword evidence="6" id="KW-0624">Polysaccharide degradation</keyword>
<evidence type="ECO:0000259" key="8">
    <source>
        <dbReference type="Pfam" id="PF00150"/>
    </source>
</evidence>
<dbReference type="GO" id="GO:0030245">
    <property type="term" value="P:cellulose catabolic process"/>
    <property type="evidence" value="ECO:0007669"/>
    <property type="project" value="UniProtKB-KW"/>
</dbReference>
<dbReference type="KEGG" id="acel:acsn021_17750"/>
<evidence type="ECO:0000313" key="10">
    <source>
        <dbReference type="Proteomes" id="UP000515561"/>
    </source>
</evidence>
<dbReference type="GO" id="GO:0009986">
    <property type="term" value="C:cell surface"/>
    <property type="evidence" value="ECO:0007669"/>
    <property type="project" value="TreeGrafter"/>
</dbReference>
<keyword evidence="10" id="KW-1185">Reference proteome</keyword>
<keyword evidence="3" id="KW-0136">Cellulose degradation</keyword>
<dbReference type="EMBL" id="AP023367">
    <property type="protein sequence ID" value="BCJ94206.1"/>
    <property type="molecule type" value="Genomic_DNA"/>
</dbReference>
<dbReference type="RefSeq" id="WP_184091288.1">
    <property type="nucleotide sequence ID" value="NZ_AP023367.1"/>
</dbReference>
<evidence type="ECO:0000256" key="6">
    <source>
        <dbReference type="ARBA" id="ARBA00023326"/>
    </source>
</evidence>
<dbReference type="Proteomes" id="UP000515561">
    <property type="component" value="Chromosome"/>
</dbReference>
<evidence type="ECO:0000256" key="1">
    <source>
        <dbReference type="ARBA" id="ARBA00005641"/>
    </source>
</evidence>
<dbReference type="InterPro" id="IPR001547">
    <property type="entry name" value="Glyco_hydro_5"/>
</dbReference>
<dbReference type="GO" id="GO:0008422">
    <property type="term" value="F:beta-glucosidase activity"/>
    <property type="evidence" value="ECO:0007669"/>
    <property type="project" value="TreeGrafter"/>
</dbReference>
<dbReference type="PANTHER" id="PTHR31297">
    <property type="entry name" value="GLUCAN ENDO-1,6-BETA-GLUCOSIDASE B"/>
    <property type="match status" value="1"/>
</dbReference>
<evidence type="ECO:0000256" key="2">
    <source>
        <dbReference type="ARBA" id="ARBA00022801"/>
    </source>
</evidence>
<organism evidence="9 10">
    <name type="scientific">Anaerocolumna cellulosilytica</name>
    <dbReference type="NCBI Taxonomy" id="433286"/>
    <lineage>
        <taxon>Bacteria</taxon>
        <taxon>Bacillati</taxon>
        <taxon>Bacillota</taxon>
        <taxon>Clostridia</taxon>
        <taxon>Lachnospirales</taxon>
        <taxon>Lachnospiraceae</taxon>
        <taxon>Anaerocolumna</taxon>
    </lineage>
</organism>
<gene>
    <name evidence="9" type="ORF">acsn021_17750</name>
</gene>
<dbReference type="PROSITE" id="PS00659">
    <property type="entry name" value="GLYCOSYL_HYDROL_F5"/>
    <property type="match status" value="1"/>
</dbReference>
<name>A0A6S6QWV6_9FIRM</name>
<feature type="domain" description="Glycoside hydrolase family 5" evidence="8">
    <location>
        <begin position="71"/>
        <end position="357"/>
    </location>
</feature>
<keyword evidence="5 7" id="KW-0326">Glycosidase</keyword>
<accession>A0A6S6QWV6</accession>
<dbReference type="PANTHER" id="PTHR31297:SF41">
    <property type="entry name" value="ENDOGLUCANASE, PUTATIVE (AFU_ORTHOLOGUE AFUA_5G01830)-RELATED"/>
    <property type="match status" value="1"/>
</dbReference>
<protein>
    <submittedName>
        <fullName evidence="9">Endoglucanase</fullName>
    </submittedName>
</protein>
<keyword evidence="4" id="KW-0119">Carbohydrate metabolism</keyword>
<dbReference type="Gene3D" id="3.20.20.80">
    <property type="entry name" value="Glycosidases"/>
    <property type="match status" value="1"/>
</dbReference>
<evidence type="ECO:0000313" key="9">
    <source>
        <dbReference type="EMBL" id="BCJ94206.1"/>
    </source>
</evidence>
<dbReference type="InterPro" id="IPR050386">
    <property type="entry name" value="Glycosyl_hydrolase_5"/>
</dbReference>
<proteinExistence type="inferred from homology"/>
<reference evidence="9 10" key="1">
    <citation type="journal article" date="2016" name="Int. J. Syst. Evol. Microbiol.">
        <title>Descriptions of Anaerotaenia torta gen. nov., sp. nov. and Anaerocolumna cellulosilytica gen. nov., sp. nov. isolated from a methanogenic reactor of cattle waste.</title>
        <authorList>
            <person name="Uek A."/>
            <person name="Ohtaki Y."/>
            <person name="Kaku N."/>
            <person name="Ueki K."/>
        </authorList>
    </citation>
    <scope>NUCLEOTIDE SEQUENCE [LARGE SCALE GENOMIC DNA]</scope>
    <source>
        <strain evidence="9 10">SN021</strain>
    </source>
</reference>
<dbReference type="InterPro" id="IPR018087">
    <property type="entry name" value="Glyco_hydro_5_CS"/>
</dbReference>
<dbReference type="InterPro" id="IPR017853">
    <property type="entry name" value="GH"/>
</dbReference>
<sequence>MCKKRLLGMFLAAMVFCAGVMGFTHVVGANAADGKNYGSMRDIPAANLLAEMTVGWNLGNTLDSHGSGAVNETQWGNPRTTKEMIDTISNKGINTIRIPVTLAENVGGAPDYTINQAWLSRIKEIVDYAFANNMYVILDAQHHDTNYWLKPIQNEAVIQKFTSLWTQIANCFKDYGDHLIFEGMNEVRTIGSANEWSGGTPEERAVINNLNEAFVRTVRNTGGNNAKRCLIISPYGNAATENAMADLRIPQNDNHIMVAIHAYTPYAFTFQPNTDWEKFTWDGSLKGDIDYVMELANRYFVSKGTPVILTEFGAVSKQITVNGATKQNTSEVIKWLKDYMSAANRYNIKCVWWDNGYYVETRNPSNEVFGIFNRYNLTWYQPEVADALIRNAKGQ</sequence>
<dbReference type="Pfam" id="PF00150">
    <property type="entry name" value="Cellulase"/>
    <property type="match status" value="1"/>
</dbReference>